<protein>
    <recommendedName>
        <fullName evidence="4">SHOCT domain-containing protein</fullName>
    </recommendedName>
</protein>
<proteinExistence type="predicted"/>
<evidence type="ECO:0000313" key="3">
    <source>
        <dbReference type="EMBL" id="CAA9296526.1"/>
    </source>
</evidence>
<keyword evidence="2" id="KW-0472">Membrane</keyword>
<dbReference type="AlphaFoldDB" id="A0A6J4K5W8"/>
<sequence length="199" mass="21584">MRSAELLSVDSDRRETRGRGRAHTWHSSAFARTLMAVGALLLLAMAAVVGVPMELFALASPFALTAIVAILVYRAFAGIGQPAQQVRVSDYDYDEDDGAGGVSMRGDSRPTSEQRLRRRYVVGELSHAEFERGMVGVIKERFARGQLSLTAYERELDRLFERSRVAATLGAAVGDEPAHRDAGDGRRGVRVLGGGSPHT</sequence>
<feature type="region of interest" description="Disordered" evidence="1">
    <location>
        <begin position="175"/>
        <end position="199"/>
    </location>
</feature>
<keyword evidence="2" id="KW-1133">Transmembrane helix</keyword>
<feature type="region of interest" description="Disordered" evidence="1">
    <location>
        <begin position="1"/>
        <end position="22"/>
    </location>
</feature>
<accession>A0A6J4K5W8</accession>
<feature type="compositionally biased region" description="Basic and acidic residues" evidence="1">
    <location>
        <begin position="176"/>
        <end position="187"/>
    </location>
</feature>
<keyword evidence="2" id="KW-0812">Transmembrane</keyword>
<name>A0A6J4K5W8_9CHLR</name>
<evidence type="ECO:0000256" key="1">
    <source>
        <dbReference type="SAM" id="MobiDB-lite"/>
    </source>
</evidence>
<evidence type="ECO:0000256" key="2">
    <source>
        <dbReference type="SAM" id="Phobius"/>
    </source>
</evidence>
<gene>
    <name evidence="3" type="ORF">AVDCRST_MAG77-5621</name>
</gene>
<feature type="transmembrane region" description="Helical" evidence="2">
    <location>
        <begin position="55"/>
        <end position="77"/>
    </location>
</feature>
<reference evidence="3" key="1">
    <citation type="submission" date="2020-02" db="EMBL/GenBank/DDBJ databases">
        <authorList>
            <person name="Meier V. D."/>
        </authorList>
    </citation>
    <scope>NUCLEOTIDE SEQUENCE</scope>
    <source>
        <strain evidence="3">AVDCRST_MAG77</strain>
    </source>
</reference>
<organism evidence="3">
    <name type="scientific">uncultured Chloroflexota bacterium</name>
    <dbReference type="NCBI Taxonomy" id="166587"/>
    <lineage>
        <taxon>Bacteria</taxon>
        <taxon>Bacillati</taxon>
        <taxon>Chloroflexota</taxon>
        <taxon>environmental samples</taxon>
    </lineage>
</organism>
<feature type="transmembrane region" description="Helical" evidence="2">
    <location>
        <begin position="29"/>
        <end position="49"/>
    </location>
</feature>
<dbReference type="EMBL" id="CADCTC010000272">
    <property type="protein sequence ID" value="CAA9296526.1"/>
    <property type="molecule type" value="Genomic_DNA"/>
</dbReference>
<evidence type="ECO:0008006" key="4">
    <source>
        <dbReference type="Google" id="ProtNLM"/>
    </source>
</evidence>